<reference evidence="2" key="1">
    <citation type="journal article" date="2019" name="Int. J. Syst. Evol. Microbiol.">
        <title>The Global Catalogue of Microorganisms (GCM) 10K type strain sequencing project: providing services to taxonomists for standard genome sequencing and annotation.</title>
        <authorList>
            <consortium name="The Broad Institute Genomics Platform"/>
            <consortium name="The Broad Institute Genome Sequencing Center for Infectious Disease"/>
            <person name="Wu L."/>
            <person name="Ma J."/>
        </authorList>
    </citation>
    <scope>NUCLEOTIDE SEQUENCE [LARGE SCALE GENOMIC DNA]</scope>
    <source>
        <strain evidence="2">CCUG 53903</strain>
    </source>
</reference>
<proteinExistence type="predicted"/>
<dbReference type="EMBL" id="JBHSPA010000127">
    <property type="protein sequence ID" value="MFC5835439.1"/>
    <property type="molecule type" value="Genomic_DNA"/>
</dbReference>
<accession>A0ABW1DDK5</accession>
<name>A0ABW1DDK5_9ACTN</name>
<sequence>MAGFAMRTILGVTDVEVFFEEEGETWTFHWGSAGHVVTFFVPPGPREPGQLWYVVFQPSSRSAPVPHLLAIILSAVTALLTGGTLDDGDFPFERPKLDPEALLAQVLREAPLELETAIHLLRTGRLP</sequence>
<organism evidence="1 2">
    <name type="scientific">Nonomuraea insulae</name>
    <dbReference type="NCBI Taxonomy" id="1616787"/>
    <lineage>
        <taxon>Bacteria</taxon>
        <taxon>Bacillati</taxon>
        <taxon>Actinomycetota</taxon>
        <taxon>Actinomycetes</taxon>
        <taxon>Streptosporangiales</taxon>
        <taxon>Streptosporangiaceae</taxon>
        <taxon>Nonomuraea</taxon>
    </lineage>
</organism>
<evidence type="ECO:0000313" key="2">
    <source>
        <dbReference type="Proteomes" id="UP001596058"/>
    </source>
</evidence>
<gene>
    <name evidence="1" type="ORF">ACFPZ3_67460</name>
</gene>
<comment type="caution">
    <text evidence="1">The sequence shown here is derived from an EMBL/GenBank/DDBJ whole genome shotgun (WGS) entry which is preliminary data.</text>
</comment>
<dbReference type="RefSeq" id="WP_379524857.1">
    <property type="nucleotide sequence ID" value="NZ_JBHSPA010000127.1"/>
</dbReference>
<protein>
    <recommendedName>
        <fullName evidence="3">Immunity protein Imm1</fullName>
    </recommendedName>
</protein>
<dbReference type="Proteomes" id="UP001596058">
    <property type="component" value="Unassembled WGS sequence"/>
</dbReference>
<evidence type="ECO:0008006" key="3">
    <source>
        <dbReference type="Google" id="ProtNLM"/>
    </source>
</evidence>
<keyword evidence="2" id="KW-1185">Reference proteome</keyword>
<evidence type="ECO:0000313" key="1">
    <source>
        <dbReference type="EMBL" id="MFC5835439.1"/>
    </source>
</evidence>